<dbReference type="InterPro" id="IPR048389">
    <property type="entry name" value="YciQ-like_C"/>
</dbReference>
<feature type="transmembrane region" description="Helical" evidence="1">
    <location>
        <begin position="430"/>
        <end position="448"/>
    </location>
</feature>
<protein>
    <submittedName>
        <fullName evidence="5">DUF2207 family protein</fullName>
    </submittedName>
</protein>
<keyword evidence="6" id="KW-1185">Reference proteome</keyword>
<feature type="domain" description="Predicted membrane protein YciQ-like C-terminal" evidence="4">
    <location>
        <begin position="312"/>
        <end position="533"/>
    </location>
</feature>
<evidence type="ECO:0000259" key="3">
    <source>
        <dbReference type="Pfam" id="PF09972"/>
    </source>
</evidence>
<keyword evidence="2" id="KW-0732">Signal</keyword>
<evidence type="ECO:0000256" key="2">
    <source>
        <dbReference type="SAM" id="SignalP"/>
    </source>
</evidence>
<dbReference type="Proteomes" id="UP001596266">
    <property type="component" value="Unassembled WGS sequence"/>
</dbReference>
<comment type="caution">
    <text evidence="5">The sequence shown here is derived from an EMBL/GenBank/DDBJ whole genome shotgun (WGS) entry which is preliminary data.</text>
</comment>
<dbReference type="EMBL" id="JBHSUA010000006">
    <property type="protein sequence ID" value="MFC6395662.1"/>
    <property type="molecule type" value="Genomic_DNA"/>
</dbReference>
<dbReference type="Pfam" id="PF20990">
    <property type="entry name" value="DUF2207_C"/>
    <property type="match status" value="1"/>
</dbReference>
<sequence length="579" mass="61676">MTSSVSRPRRTHPHRATTAALGLSVIALTALSWAAGAPMAHAADQAESVAVDAVLRESGSLEVTETIKFAGVAPAQIVQQLETTTDLPGGQYYQTDVHDIVAKAGSTDLSATVESKDDAQVVTIDTTAAGRNPITITYTVDGTLRRVAANGQTPAGVEFSWPVFQGLSVDAKTVTGRVQPPATITYVDCESGPAGSHQPCSTFSGGQMPDSDPQFTDGPRHAGDEVVLSFGMPESVGANAVLKHRWSLDRAFTINPTTLLASLLPLLLGGLALWAVHRRSGRDTIDPRKVTPIAEFTPVAAGESRFRVLHEVRPGHVGTVADERVDPVDVTATLIDLATRGWLRIVELPQDAHRALDWTFERREEGEGDLRAYEITLRDAVAPADGAAATVSGIQAAVAPVIGRVQDELYEDVHQLGWFDGRPDRTRSKWAALGWVLLGLCVLALLLLAAFTPYGLVGLALVGLAVGTLVVAQEMPRRTASGGALLGGLSALASQLMTQPTNQLPAGDEYAELSRVLPYAVVLGGRERWLQALADADHDDTPDGEELDWYRAPGDWHLRDLPGAMDAFITSVQGQLFGR</sequence>
<feature type="chain" id="PRO_5045378579" evidence="2">
    <location>
        <begin position="43"/>
        <end position="579"/>
    </location>
</feature>
<keyword evidence="1" id="KW-0472">Membrane</keyword>
<organism evidence="5 6">
    <name type="scientific">Luteococcus sanguinis</name>
    <dbReference type="NCBI Taxonomy" id="174038"/>
    <lineage>
        <taxon>Bacteria</taxon>
        <taxon>Bacillati</taxon>
        <taxon>Actinomycetota</taxon>
        <taxon>Actinomycetes</taxon>
        <taxon>Propionibacteriales</taxon>
        <taxon>Propionibacteriaceae</taxon>
        <taxon>Luteococcus</taxon>
    </lineage>
</organism>
<evidence type="ECO:0000256" key="1">
    <source>
        <dbReference type="SAM" id="Phobius"/>
    </source>
</evidence>
<feature type="transmembrane region" description="Helical" evidence="1">
    <location>
        <begin position="259"/>
        <end position="276"/>
    </location>
</feature>
<name>A0ABW1WXA7_9ACTN</name>
<feature type="transmembrane region" description="Helical" evidence="1">
    <location>
        <begin position="454"/>
        <end position="472"/>
    </location>
</feature>
<reference evidence="6" key="1">
    <citation type="journal article" date="2019" name="Int. J. Syst. Evol. Microbiol.">
        <title>The Global Catalogue of Microorganisms (GCM) 10K type strain sequencing project: providing services to taxonomists for standard genome sequencing and annotation.</title>
        <authorList>
            <consortium name="The Broad Institute Genomics Platform"/>
            <consortium name="The Broad Institute Genome Sequencing Center for Infectious Disease"/>
            <person name="Wu L."/>
            <person name="Ma J."/>
        </authorList>
    </citation>
    <scope>NUCLEOTIDE SEQUENCE [LARGE SCALE GENOMIC DNA]</scope>
    <source>
        <strain evidence="6">CGMCC 1.15277</strain>
    </source>
</reference>
<dbReference type="Pfam" id="PF09972">
    <property type="entry name" value="DUF2207"/>
    <property type="match status" value="1"/>
</dbReference>
<dbReference type="InterPro" id="IPR018702">
    <property type="entry name" value="DUF2207"/>
</dbReference>
<feature type="signal peptide" evidence="2">
    <location>
        <begin position="1"/>
        <end position="42"/>
    </location>
</feature>
<evidence type="ECO:0000313" key="5">
    <source>
        <dbReference type="EMBL" id="MFC6395662.1"/>
    </source>
</evidence>
<dbReference type="RefSeq" id="WP_343886410.1">
    <property type="nucleotide sequence ID" value="NZ_BAAAKI010000014.1"/>
</dbReference>
<evidence type="ECO:0000259" key="4">
    <source>
        <dbReference type="Pfam" id="PF20990"/>
    </source>
</evidence>
<feature type="domain" description="DUF2207" evidence="3">
    <location>
        <begin position="47"/>
        <end position="181"/>
    </location>
</feature>
<keyword evidence="1" id="KW-1133">Transmembrane helix</keyword>
<accession>A0ABW1WXA7</accession>
<gene>
    <name evidence="5" type="ORF">ACFP57_01450</name>
</gene>
<proteinExistence type="predicted"/>
<evidence type="ECO:0000313" key="6">
    <source>
        <dbReference type="Proteomes" id="UP001596266"/>
    </source>
</evidence>
<keyword evidence="1" id="KW-0812">Transmembrane</keyword>